<sequence>MSEFGDKIQNASSLFSNRYCDTGCIWTRHVINVQLQPNIVAKTALETPRLSFSEGNNSCILMNNTITYTKASEAFRPNRINVTIITSSTNGKSTVANEISKRTTFGLNEDNSSLLAPVGVTTSRNDHESAPHKSDTGIIIGAVIGSFVFLMMIFLGIICIRRGLLQRLKENKSKHVARNTKMRNTDTYDPNQCHDVPLETRSGLTVFAQLESNCEGSKTGILGTISDPRKPASVFDLDGSKFNYETLNRNVYVNSINQNSATNYDDYEHLNRVHEDRDINSQGNMYDSVRFE</sequence>
<accession>A0ABD3TK76</accession>
<comment type="caution">
    <text evidence="2">The sequence shown here is derived from an EMBL/GenBank/DDBJ whole genome shotgun (WGS) entry which is preliminary data.</text>
</comment>
<feature type="transmembrane region" description="Helical" evidence="1">
    <location>
        <begin position="138"/>
        <end position="160"/>
    </location>
</feature>
<keyword evidence="3" id="KW-1185">Reference proteome</keyword>
<evidence type="ECO:0000256" key="1">
    <source>
        <dbReference type="SAM" id="Phobius"/>
    </source>
</evidence>
<dbReference type="EMBL" id="JBJQND010000018">
    <property type="protein sequence ID" value="KAL3836785.1"/>
    <property type="molecule type" value="Genomic_DNA"/>
</dbReference>
<organism evidence="2 3">
    <name type="scientific">Sinanodonta woodiana</name>
    <name type="common">Chinese pond mussel</name>
    <name type="synonym">Anodonta woodiana</name>
    <dbReference type="NCBI Taxonomy" id="1069815"/>
    <lineage>
        <taxon>Eukaryota</taxon>
        <taxon>Metazoa</taxon>
        <taxon>Spiralia</taxon>
        <taxon>Lophotrochozoa</taxon>
        <taxon>Mollusca</taxon>
        <taxon>Bivalvia</taxon>
        <taxon>Autobranchia</taxon>
        <taxon>Heteroconchia</taxon>
        <taxon>Palaeoheterodonta</taxon>
        <taxon>Unionida</taxon>
        <taxon>Unionoidea</taxon>
        <taxon>Unionidae</taxon>
        <taxon>Unioninae</taxon>
        <taxon>Sinanodonta</taxon>
    </lineage>
</organism>
<protein>
    <submittedName>
        <fullName evidence="2">Uncharacterized protein</fullName>
    </submittedName>
</protein>
<evidence type="ECO:0000313" key="2">
    <source>
        <dbReference type="EMBL" id="KAL3836785.1"/>
    </source>
</evidence>
<name>A0ABD3TK76_SINWO</name>
<dbReference type="AlphaFoldDB" id="A0ABD3TK76"/>
<keyword evidence="1" id="KW-1133">Transmembrane helix</keyword>
<gene>
    <name evidence="2" type="ORF">ACJMK2_022202</name>
</gene>
<dbReference type="Proteomes" id="UP001634394">
    <property type="component" value="Unassembled WGS sequence"/>
</dbReference>
<keyword evidence="1" id="KW-0812">Transmembrane</keyword>
<keyword evidence="1" id="KW-0472">Membrane</keyword>
<proteinExistence type="predicted"/>
<reference evidence="2 3" key="1">
    <citation type="submission" date="2024-11" db="EMBL/GenBank/DDBJ databases">
        <title>Chromosome-level genome assembly of the freshwater bivalve Anodonta woodiana.</title>
        <authorList>
            <person name="Chen X."/>
        </authorList>
    </citation>
    <scope>NUCLEOTIDE SEQUENCE [LARGE SCALE GENOMIC DNA]</scope>
    <source>
        <strain evidence="2">MN2024</strain>
        <tissue evidence="2">Gills</tissue>
    </source>
</reference>
<evidence type="ECO:0000313" key="3">
    <source>
        <dbReference type="Proteomes" id="UP001634394"/>
    </source>
</evidence>